<evidence type="ECO:0000256" key="2">
    <source>
        <dbReference type="ARBA" id="ARBA00004370"/>
    </source>
</evidence>
<dbReference type="InterPro" id="IPR005467">
    <property type="entry name" value="His_kinase_dom"/>
</dbReference>
<comment type="similarity">
    <text evidence="3">In the N-terminal section; belongs to the phytochrome family.</text>
</comment>
<evidence type="ECO:0000256" key="14">
    <source>
        <dbReference type="PROSITE-ProRule" id="PRU00169"/>
    </source>
</evidence>
<comment type="catalytic activity">
    <reaction evidence="1">
        <text>ATP + protein L-histidine = ADP + protein N-phospho-L-histidine.</text>
        <dbReference type="EC" id="2.7.13.3"/>
    </reaction>
</comment>
<dbReference type="GO" id="GO:0016020">
    <property type="term" value="C:membrane"/>
    <property type="evidence" value="ECO:0007669"/>
    <property type="project" value="UniProtKB-SubCell"/>
</dbReference>
<feature type="domain" description="CBS" evidence="19">
    <location>
        <begin position="241"/>
        <end position="302"/>
    </location>
</feature>
<dbReference type="EMBL" id="CP000828">
    <property type="protein sequence ID" value="ABW30615.1"/>
    <property type="molecule type" value="Genomic_DNA"/>
</dbReference>
<evidence type="ECO:0000256" key="13">
    <source>
        <dbReference type="ARBA" id="ARBA00074306"/>
    </source>
</evidence>
<evidence type="ECO:0000256" key="5">
    <source>
        <dbReference type="ARBA" id="ARBA00022553"/>
    </source>
</evidence>
<dbReference type="SUPFAM" id="SSF47384">
    <property type="entry name" value="Homodimeric domain of signal transducing histidine kinase"/>
    <property type="match status" value="1"/>
</dbReference>
<dbReference type="CDD" id="cd17774">
    <property type="entry name" value="CBS_two-component_sensor_histidine_kinase_repeat2"/>
    <property type="match status" value="1"/>
</dbReference>
<evidence type="ECO:0000256" key="7">
    <source>
        <dbReference type="ARBA" id="ARBA00022741"/>
    </source>
</evidence>
<dbReference type="Pfam" id="PF00072">
    <property type="entry name" value="Response_reg"/>
    <property type="match status" value="1"/>
</dbReference>
<protein>
    <recommendedName>
        <fullName evidence="13">Circadian input-output histidine kinase CikA</fullName>
        <ecNumber evidence="4">2.7.13.3</ecNumber>
    </recommendedName>
</protein>
<dbReference type="Pfam" id="PF00571">
    <property type="entry name" value="CBS"/>
    <property type="match status" value="4"/>
</dbReference>
<evidence type="ECO:0000256" key="8">
    <source>
        <dbReference type="ARBA" id="ARBA00022777"/>
    </source>
</evidence>
<dbReference type="InterPro" id="IPR046342">
    <property type="entry name" value="CBS_dom_sf"/>
</dbReference>
<dbReference type="HOGENOM" id="CLU_000445_114_39_3"/>
<dbReference type="SUPFAM" id="SSF54631">
    <property type="entry name" value="CBS-domain pair"/>
    <property type="match status" value="2"/>
</dbReference>
<dbReference type="FunFam" id="3.30.565.10:FF:000010">
    <property type="entry name" value="Sensor histidine kinase RcsC"/>
    <property type="match status" value="1"/>
</dbReference>
<keyword evidence="9" id="KW-0067">ATP-binding</keyword>
<keyword evidence="7" id="KW-0547">Nucleotide-binding</keyword>
<dbReference type="PROSITE" id="PS50110">
    <property type="entry name" value="RESPONSE_REGULATORY"/>
    <property type="match status" value="1"/>
</dbReference>
<dbReference type="SMART" id="SM00448">
    <property type="entry name" value="REC"/>
    <property type="match status" value="1"/>
</dbReference>
<dbReference type="Gene3D" id="3.10.580.10">
    <property type="entry name" value="CBS-domain"/>
    <property type="match status" value="2"/>
</dbReference>
<dbReference type="STRING" id="329726.AM1_5668"/>
<dbReference type="PANTHER" id="PTHR45339">
    <property type="entry name" value="HYBRID SIGNAL TRANSDUCTION HISTIDINE KINASE J"/>
    <property type="match status" value="1"/>
</dbReference>
<dbReference type="OrthoDB" id="9812358at2"/>
<evidence type="ECO:0000256" key="16">
    <source>
        <dbReference type="SAM" id="Coils"/>
    </source>
</evidence>
<evidence type="ECO:0000256" key="4">
    <source>
        <dbReference type="ARBA" id="ARBA00012438"/>
    </source>
</evidence>
<dbReference type="InterPro" id="IPR036097">
    <property type="entry name" value="HisK_dim/P_sf"/>
</dbReference>
<dbReference type="PRINTS" id="PR00344">
    <property type="entry name" value="BCTRLSENSOR"/>
</dbReference>
<feature type="domain" description="Response regulatory" evidence="18">
    <location>
        <begin position="623"/>
        <end position="744"/>
    </location>
</feature>
<dbReference type="PROSITE" id="PS51371">
    <property type="entry name" value="CBS"/>
    <property type="match status" value="3"/>
</dbReference>
<evidence type="ECO:0000256" key="10">
    <source>
        <dbReference type="ARBA" id="ARBA00023012"/>
    </source>
</evidence>
<evidence type="ECO:0000256" key="9">
    <source>
        <dbReference type="ARBA" id="ARBA00022840"/>
    </source>
</evidence>
<dbReference type="CDD" id="cd16922">
    <property type="entry name" value="HATPase_EvgS-ArcB-TorS-like"/>
    <property type="match status" value="1"/>
</dbReference>
<organism evidence="20 21">
    <name type="scientific">Acaryochloris marina (strain MBIC 11017)</name>
    <dbReference type="NCBI Taxonomy" id="329726"/>
    <lineage>
        <taxon>Bacteria</taxon>
        <taxon>Bacillati</taxon>
        <taxon>Cyanobacteriota</taxon>
        <taxon>Cyanophyceae</taxon>
        <taxon>Acaryochloridales</taxon>
        <taxon>Acaryochloridaceae</taxon>
        <taxon>Acaryochloris</taxon>
    </lineage>
</organism>
<dbReference type="PROSITE" id="PS50109">
    <property type="entry name" value="HIS_KIN"/>
    <property type="match status" value="1"/>
</dbReference>
<evidence type="ECO:0000259" key="17">
    <source>
        <dbReference type="PROSITE" id="PS50109"/>
    </source>
</evidence>
<keyword evidence="15" id="KW-0129">CBS domain</keyword>
<keyword evidence="8" id="KW-0418">Kinase</keyword>
<dbReference type="Gene3D" id="1.10.287.130">
    <property type="match status" value="1"/>
</dbReference>
<gene>
    <name evidence="20" type="ordered locus">AM1_5668</name>
</gene>
<dbReference type="Gene3D" id="3.40.50.2300">
    <property type="match status" value="1"/>
</dbReference>
<dbReference type="InterPro" id="IPR000644">
    <property type="entry name" value="CBS_dom"/>
</dbReference>
<dbReference type="eggNOG" id="COG0745">
    <property type="taxonomic scope" value="Bacteria"/>
</dbReference>
<keyword evidence="21" id="KW-1185">Reference proteome</keyword>
<feature type="coiled-coil region" evidence="16">
    <location>
        <begin position="311"/>
        <end position="377"/>
    </location>
</feature>
<name>B0CG62_ACAM1</name>
<accession>B0CG62</accession>
<dbReference type="Proteomes" id="UP000000268">
    <property type="component" value="Chromosome"/>
</dbReference>
<dbReference type="eggNOG" id="COG2205">
    <property type="taxonomic scope" value="Bacteria"/>
</dbReference>
<dbReference type="SUPFAM" id="SSF55874">
    <property type="entry name" value="ATPase domain of HSP90 chaperone/DNA topoisomerase II/histidine kinase"/>
    <property type="match status" value="1"/>
</dbReference>
<feature type="modified residue" description="4-aspartylphosphate" evidence="14">
    <location>
        <position position="672"/>
    </location>
</feature>
<dbReference type="InterPro" id="IPR003594">
    <property type="entry name" value="HATPase_dom"/>
</dbReference>
<dbReference type="Pfam" id="PF02518">
    <property type="entry name" value="HATPase_c"/>
    <property type="match status" value="1"/>
</dbReference>
<dbReference type="eggNOG" id="COG0517">
    <property type="taxonomic scope" value="Bacteria"/>
</dbReference>
<keyword evidence="12" id="KW-0131">Cell cycle</keyword>
<dbReference type="FunFam" id="1.10.287.130:FF:000038">
    <property type="entry name" value="Sensory transduction histidine kinase"/>
    <property type="match status" value="1"/>
</dbReference>
<dbReference type="InterPro" id="IPR011006">
    <property type="entry name" value="CheY-like_superfamily"/>
</dbReference>
<keyword evidence="5 14" id="KW-0597">Phosphoprotein</keyword>
<dbReference type="CDD" id="cd04620">
    <property type="entry name" value="CBS_two-component_sensor_histidine_kinase_repeat1"/>
    <property type="match status" value="1"/>
</dbReference>
<dbReference type="KEGG" id="amr:AM1_5668"/>
<dbReference type="SMART" id="SM00387">
    <property type="entry name" value="HATPase_c"/>
    <property type="match status" value="1"/>
</dbReference>
<dbReference type="CDD" id="cd17546">
    <property type="entry name" value="REC_hyHK_CKI1_RcsC-like"/>
    <property type="match status" value="1"/>
</dbReference>
<keyword evidence="16" id="KW-0175">Coiled coil</keyword>
<reference evidence="20 21" key="1">
    <citation type="journal article" date="2008" name="Proc. Natl. Acad. Sci. U.S.A.">
        <title>Niche adaptation and genome expansion in the chlorophyll d-producing cyanobacterium Acaryochloris marina.</title>
        <authorList>
            <person name="Swingley W.D."/>
            <person name="Chen M."/>
            <person name="Cheung P.C."/>
            <person name="Conrad A.L."/>
            <person name="Dejesa L.C."/>
            <person name="Hao J."/>
            <person name="Honchak B.M."/>
            <person name="Karbach L.E."/>
            <person name="Kurdoglu A."/>
            <person name="Lahiri S."/>
            <person name="Mastrian S.D."/>
            <person name="Miyashita H."/>
            <person name="Page L."/>
            <person name="Ramakrishna P."/>
            <person name="Satoh S."/>
            <person name="Sattley W.M."/>
            <person name="Shimada Y."/>
            <person name="Taylor H.L."/>
            <person name="Tomo T."/>
            <person name="Tsuchiya T."/>
            <person name="Wang Z.T."/>
            <person name="Raymond J."/>
            <person name="Mimuro M."/>
            <person name="Blankenship R.E."/>
            <person name="Touchman J.W."/>
        </authorList>
    </citation>
    <scope>NUCLEOTIDE SEQUENCE [LARGE SCALE GENOMIC DNA]</scope>
    <source>
        <strain evidence="21">MBIC 11017</strain>
    </source>
</reference>
<feature type="domain" description="Histidine kinase" evidence="17">
    <location>
        <begin position="377"/>
        <end position="598"/>
    </location>
</feature>
<evidence type="ECO:0000256" key="1">
    <source>
        <dbReference type="ARBA" id="ARBA00000085"/>
    </source>
</evidence>
<dbReference type="PANTHER" id="PTHR45339:SF1">
    <property type="entry name" value="HYBRID SIGNAL TRANSDUCTION HISTIDINE KINASE J"/>
    <property type="match status" value="1"/>
</dbReference>
<feature type="domain" description="CBS" evidence="19">
    <location>
        <begin position="168"/>
        <end position="232"/>
    </location>
</feature>
<keyword evidence="11" id="KW-0472">Membrane</keyword>
<evidence type="ECO:0000256" key="6">
    <source>
        <dbReference type="ARBA" id="ARBA00022679"/>
    </source>
</evidence>
<dbReference type="SMART" id="SM00116">
    <property type="entry name" value="CBS"/>
    <property type="match status" value="4"/>
</dbReference>
<keyword evidence="10" id="KW-0902">Two-component regulatory system</keyword>
<evidence type="ECO:0000259" key="19">
    <source>
        <dbReference type="PROSITE" id="PS51371"/>
    </source>
</evidence>
<dbReference type="InterPro" id="IPR003661">
    <property type="entry name" value="HisK_dim/P_dom"/>
</dbReference>
<dbReference type="GO" id="GO:0005524">
    <property type="term" value="F:ATP binding"/>
    <property type="evidence" value="ECO:0007669"/>
    <property type="project" value="UniProtKB-KW"/>
</dbReference>
<dbReference type="GO" id="GO:0000155">
    <property type="term" value="F:phosphorelay sensor kinase activity"/>
    <property type="evidence" value="ECO:0007669"/>
    <property type="project" value="InterPro"/>
</dbReference>
<proteinExistence type="inferred from homology"/>
<dbReference type="RefSeq" id="WP_012165833.1">
    <property type="nucleotide sequence ID" value="NC_009925.1"/>
</dbReference>
<dbReference type="CDD" id="cd00082">
    <property type="entry name" value="HisKA"/>
    <property type="match status" value="1"/>
</dbReference>
<sequence>MAFANLHHYSPNVEELIDSEPLMVPPSMPLRNVVDYMSHAEGRSCAQQSPPRETPFETAPQSSCALIVQEQQLLGIFTERDLVRLTAGGQSIEGVFIADAMSVPLVTLPVHKFRDVFTTLALMRQEKIRHLPVEDDQGHFVGLITTETLRKAIQPINLLGLWSVGQVMIDGVIWMRPNTPLIDIAQKMSEHAISCIVIAQPLASTQNHHAVTPLGIITERDIVQYQVLALNLHRLTAEMVMSTPLFCAHPEDNLWAVHEQMGNRRIRRLVVISETVHGRELQGIVTQSDLLRSFDPIELFSLTKSLHQDVCRLEAEKVDLLQKQNRHLEQEVQHRTAELEQLNQSLEIHVEQRTAALEAARQKADQANRAKSEFLASMSHELRTPLNAILGFSQLMSEDQAISTQQQNTLQIINRSGEHLLELINDVLDMSKIEAGRTTLNPADFNLHGLLQSLYDMFNLKAQSKGLKLALKLDDHLPQFIHGDESKLRQVLINLIGNAIKFTEAGEVSITAGMAEQTGDGELSLTFAVEDSGPGIAPDEVERIFDPFIQAKSSQAQQGTGLGLAISAQFVRLMKGDISVCSKLSRGSIFRFTIGCQTPLSSVAPRADLPQVMGLAPGQPTYRILVVEDHLDSQLLLQSWLTSVGFEVKTANNGREAVSQFQAWHSHLIWMDMRMPVMDGMQATRAIRALVQESESQAPEPVILALTASVFEENREKILSAGCNKFVRKPYKIQEIYRLMADFLEIEYLYRSSAQSSTELPEPELSRDCFQQLPSTWISRLRTAAMQLDIQAIEASLEELTLDHPSIKTKIQKLANDFRFDVILELTQGLEATV</sequence>
<evidence type="ECO:0000256" key="15">
    <source>
        <dbReference type="PROSITE-ProRule" id="PRU00703"/>
    </source>
</evidence>
<dbReference type="Gene3D" id="3.30.565.10">
    <property type="entry name" value="Histidine kinase-like ATPase, C-terminal domain"/>
    <property type="match status" value="1"/>
</dbReference>
<feature type="domain" description="CBS" evidence="19">
    <location>
        <begin position="101"/>
        <end position="159"/>
    </location>
</feature>
<dbReference type="EC" id="2.7.13.3" evidence="4"/>
<comment type="subcellular location">
    <subcellularLocation>
        <location evidence="2">Membrane</location>
    </subcellularLocation>
</comment>
<dbReference type="InterPro" id="IPR036890">
    <property type="entry name" value="HATPase_C_sf"/>
</dbReference>
<evidence type="ECO:0000256" key="12">
    <source>
        <dbReference type="ARBA" id="ARBA00023306"/>
    </source>
</evidence>
<keyword evidence="6" id="KW-0808">Transferase</keyword>
<dbReference type="Pfam" id="PF00512">
    <property type="entry name" value="HisKA"/>
    <property type="match status" value="1"/>
</dbReference>
<evidence type="ECO:0000256" key="11">
    <source>
        <dbReference type="ARBA" id="ARBA00023136"/>
    </source>
</evidence>
<dbReference type="InterPro" id="IPR001789">
    <property type="entry name" value="Sig_transdc_resp-reg_receiver"/>
</dbReference>
<dbReference type="AlphaFoldDB" id="B0CG62"/>
<dbReference type="SMART" id="SM00388">
    <property type="entry name" value="HisKA"/>
    <property type="match status" value="1"/>
</dbReference>
<evidence type="ECO:0000259" key="18">
    <source>
        <dbReference type="PROSITE" id="PS50110"/>
    </source>
</evidence>
<dbReference type="InterPro" id="IPR004358">
    <property type="entry name" value="Sig_transdc_His_kin-like_C"/>
</dbReference>
<dbReference type="SUPFAM" id="SSF52172">
    <property type="entry name" value="CheY-like"/>
    <property type="match status" value="1"/>
</dbReference>
<evidence type="ECO:0000256" key="3">
    <source>
        <dbReference type="ARBA" id="ARBA00006402"/>
    </source>
</evidence>
<evidence type="ECO:0000313" key="20">
    <source>
        <dbReference type="EMBL" id="ABW30615.1"/>
    </source>
</evidence>
<evidence type="ECO:0000313" key="21">
    <source>
        <dbReference type="Proteomes" id="UP000000268"/>
    </source>
</evidence>